<keyword evidence="1" id="KW-0732">Signal</keyword>
<protein>
    <recommendedName>
        <fullName evidence="4">DUF3078 domain-containing protein</fullName>
    </recommendedName>
</protein>
<feature type="chain" id="PRO_5016329287" description="DUF3078 domain-containing protein" evidence="1">
    <location>
        <begin position="25"/>
        <end position="304"/>
    </location>
</feature>
<reference evidence="2 3" key="1">
    <citation type="submission" date="2018-06" db="EMBL/GenBank/DDBJ databases">
        <title>Echinicola strongylocentroti sp. nov., isolated from a sea urchin Strongylocentrotus intermedius.</title>
        <authorList>
            <person name="Bae S.S."/>
        </authorList>
    </citation>
    <scope>NUCLEOTIDE SEQUENCE [LARGE SCALE GENOMIC DNA]</scope>
    <source>
        <strain evidence="2 3">MEBiC08714</strain>
    </source>
</reference>
<dbReference type="EMBL" id="CP030041">
    <property type="protein sequence ID" value="AWW32552.1"/>
    <property type="molecule type" value="Genomic_DNA"/>
</dbReference>
<gene>
    <name evidence="2" type="ORF">DN752_21705</name>
</gene>
<proteinExistence type="predicted"/>
<sequence length="304" mass="34300">MFFSKKKFIAVLSFTSLLAMGAHAQDLTDSVSQVASDTSYWTKEFSAGLNFNQGAFSSNWSAGGVNSVALGAILKGKANYAKGKWSWDNQMELLYGVVKNEGEVGRKSNDRIFLDSKVGYSVSEHWDAYFSANFLSQFANGYNYDEDPRTLISGFLSPAYLTTSLGFEYKPNDDFVLRIGPLSPRWTFVNDLSIADNVEENYGVPIGETVRTEWLAMQIFAEWDKDISENFNILSRYQMYANYETLSFKEIDHRLDVTLTAKITEIISVTFTSINLYDYDQDPGIQYSQGLSLGLLYKVSNKKE</sequence>
<evidence type="ECO:0000256" key="1">
    <source>
        <dbReference type="SAM" id="SignalP"/>
    </source>
</evidence>
<dbReference type="KEGG" id="est:DN752_21705"/>
<feature type="signal peptide" evidence="1">
    <location>
        <begin position="1"/>
        <end position="24"/>
    </location>
</feature>
<dbReference type="RefSeq" id="WP_112785925.1">
    <property type="nucleotide sequence ID" value="NZ_CP030041.1"/>
</dbReference>
<keyword evidence="3" id="KW-1185">Reference proteome</keyword>
<dbReference type="OrthoDB" id="1495718at2"/>
<organism evidence="2 3">
    <name type="scientific">Echinicola strongylocentroti</name>
    <dbReference type="NCBI Taxonomy" id="1795355"/>
    <lineage>
        <taxon>Bacteria</taxon>
        <taxon>Pseudomonadati</taxon>
        <taxon>Bacteroidota</taxon>
        <taxon>Cytophagia</taxon>
        <taxon>Cytophagales</taxon>
        <taxon>Cyclobacteriaceae</taxon>
        <taxon>Echinicola</taxon>
    </lineage>
</organism>
<dbReference type="Pfam" id="PF11276">
    <property type="entry name" value="DUF3078"/>
    <property type="match status" value="1"/>
</dbReference>
<dbReference type="AlphaFoldDB" id="A0A2Z4IN83"/>
<accession>A0A2Z4IN83</accession>
<evidence type="ECO:0000313" key="3">
    <source>
        <dbReference type="Proteomes" id="UP000248688"/>
    </source>
</evidence>
<dbReference type="InterPro" id="IPR021428">
    <property type="entry name" value="DUF3078"/>
</dbReference>
<evidence type="ECO:0000313" key="2">
    <source>
        <dbReference type="EMBL" id="AWW32552.1"/>
    </source>
</evidence>
<dbReference type="Proteomes" id="UP000248688">
    <property type="component" value="Chromosome"/>
</dbReference>
<evidence type="ECO:0008006" key="4">
    <source>
        <dbReference type="Google" id="ProtNLM"/>
    </source>
</evidence>
<name>A0A2Z4IN83_9BACT</name>